<feature type="compositionally biased region" description="Acidic residues" evidence="1">
    <location>
        <begin position="1"/>
        <end position="11"/>
    </location>
</feature>
<feature type="compositionally biased region" description="Polar residues" evidence="1">
    <location>
        <begin position="17"/>
        <end position="27"/>
    </location>
</feature>
<protein>
    <submittedName>
        <fullName evidence="2">Uncharacterized protein</fullName>
    </submittedName>
</protein>
<gene>
    <name evidence="2" type="ORF">EJ04DRAFT_558810</name>
</gene>
<reference evidence="2" key="1">
    <citation type="journal article" date="2020" name="Stud. Mycol.">
        <title>101 Dothideomycetes genomes: a test case for predicting lifestyles and emergence of pathogens.</title>
        <authorList>
            <person name="Haridas S."/>
            <person name="Albert R."/>
            <person name="Binder M."/>
            <person name="Bloem J."/>
            <person name="Labutti K."/>
            <person name="Salamov A."/>
            <person name="Andreopoulos B."/>
            <person name="Baker S."/>
            <person name="Barry K."/>
            <person name="Bills G."/>
            <person name="Bluhm B."/>
            <person name="Cannon C."/>
            <person name="Castanera R."/>
            <person name="Culley D."/>
            <person name="Daum C."/>
            <person name="Ezra D."/>
            <person name="Gonzalez J."/>
            <person name="Henrissat B."/>
            <person name="Kuo A."/>
            <person name="Liang C."/>
            <person name="Lipzen A."/>
            <person name="Lutzoni F."/>
            <person name="Magnuson J."/>
            <person name="Mondo S."/>
            <person name="Nolan M."/>
            <person name="Ohm R."/>
            <person name="Pangilinan J."/>
            <person name="Park H.-J."/>
            <person name="Ramirez L."/>
            <person name="Alfaro M."/>
            <person name="Sun H."/>
            <person name="Tritt A."/>
            <person name="Yoshinaga Y."/>
            <person name="Zwiers L.-H."/>
            <person name="Turgeon B."/>
            <person name="Goodwin S."/>
            <person name="Spatafora J."/>
            <person name="Crous P."/>
            <person name="Grigoriev I."/>
        </authorList>
    </citation>
    <scope>NUCLEOTIDE SEQUENCE</scope>
    <source>
        <strain evidence="2">CBS 125425</strain>
    </source>
</reference>
<accession>A0A9P4R8C1</accession>
<feature type="compositionally biased region" description="Basic and acidic residues" evidence="1">
    <location>
        <begin position="85"/>
        <end position="96"/>
    </location>
</feature>
<dbReference type="AlphaFoldDB" id="A0A9P4R8C1"/>
<proteinExistence type="predicted"/>
<keyword evidence="3" id="KW-1185">Reference proteome</keyword>
<feature type="region of interest" description="Disordered" evidence="1">
    <location>
        <begin position="1"/>
        <end position="104"/>
    </location>
</feature>
<sequence length="135" mass="15329">MANAEEAEAEAAETALSDLTTQSTNHDNPARQDALPQIDQDTASPKYEPLEPRYADVSEDGSEREPTWINEKELEQELKGITGRMAEEKTEEKTEDPIEQNSRVEALKLSEIGVEQKNDQRAILKRKRAETEERF</sequence>
<evidence type="ECO:0000256" key="1">
    <source>
        <dbReference type="SAM" id="MobiDB-lite"/>
    </source>
</evidence>
<name>A0A9P4R8C1_9PLEO</name>
<evidence type="ECO:0000313" key="3">
    <source>
        <dbReference type="Proteomes" id="UP000799444"/>
    </source>
</evidence>
<comment type="caution">
    <text evidence="2">The sequence shown here is derived from an EMBL/GenBank/DDBJ whole genome shotgun (WGS) entry which is preliminary data.</text>
</comment>
<feature type="compositionally biased region" description="Basic and acidic residues" evidence="1">
    <location>
        <begin position="48"/>
        <end position="78"/>
    </location>
</feature>
<feature type="region of interest" description="Disordered" evidence="1">
    <location>
        <begin position="116"/>
        <end position="135"/>
    </location>
</feature>
<organism evidence="2 3">
    <name type="scientific">Polyplosphaeria fusca</name>
    <dbReference type="NCBI Taxonomy" id="682080"/>
    <lineage>
        <taxon>Eukaryota</taxon>
        <taxon>Fungi</taxon>
        <taxon>Dikarya</taxon>
        <taxon>Ascomycota</taxon>
        <taxon>Pezizomycotina</taxon>
        <taxon>Dothideomycetes</taxon>
        <taxon>Pleosporomycetidae</taxon>
        <taxon>Pleosporales</taxon>
        <taxon>Tetraplosphaeriaceae</taxon>
        <taxon>Polyplosphaeria</taxon>
    </lineage>
</organism>
<dbReference type="EMBL" id="ML996099">
    <property type="protein sequence ID" value="KAF2740844.1"/>
    <property type="molecule type" value="Genomic_DNA"/>
</dbReference>
<dbReference type="Proteomes" id="UP000799444">
    <property type="component" value="Unassembled WGS sequence"/>
</dbReference>
<evidence type="ECO:0000313" key="2">
    <source>
        <dbReference type="EMBL" id="KAF2740844.1"/>
    </source>
</evidence>